<organism evidence="3 4">
    <name type="scientific">Cytobacillus spartinae</name>
    <dbReference type="NCBI Taxonomy" id="3299023"/>
    <lineage>
        <taxon>Bacteria</taxon>
        <taxon>Bacillati</taxon>
        <taxon>Bacillota</taxon>
        <taxon>Bacilli</taxon>
        <taxon>Bacillales</taxon>
        <taxon>Bacillaceae</taxon>
        <taxon>Cytobacillus</taxon>
    </lineage>
</organism>
<comment type="caution">
    <text evidence="3">The sequence shown here is derived from an EMBL/GenBank/DDBJ whole genome shotgun (WGS) entry which is preliminary data.</text>
</comment>
<dbReference type="EMBL" id="JBIACK010000006">
    <property type="protein sequence ID" value="MFE8701624.1"/>
    <property type="molecule type" value="Genomic_DNA"/>
</dbReference>
<dbReference type="Proteomes" id="UP001601059">
    <property type="component" value="Unassembled WGS sequence"/>
</dbReference>
<keyword evidence="1" id="KW-0472">Membrane</keyword>
<feature type="transmembrane region" description="Helical" evidence="1">
    <location>
        <begin position="186"/>
        <end position="203"/>
    </location>
</feature>
<gene>
    <name evidence="3" type="ORF">ACFYKX_13555</name>
</gene>
<keyword evidence="4" id="KW-1185">Reference proteome</keyword>
<evidence type="ECO:0000313" key="4">
    <source>
        <dbReference type="Proteomes" id="UP001601059"/>
    </source>
</evidence>
<evidence type="ECO:0000259" key="2">
    <source>
        <dbReference type="Pfam" id="PF02517"/>
    </source>
</evidence>
<proteinExistence type="predicted"/>
<dbReference type="Pfam" id="PF02517">
    <property type="entry name" value="Rce1-like"/>
    <property type="match status" value="1"/>
</dbReference>
<name>A0ABW6KBM7_9BACI</name>
<feature type="transmembrane region" description="Helical" evidence="1">
    <location>
        <begin position="15"/>
        <end position="33"/>
    </location>
</feature>
<feature type="transmembrane region" description="Helical" evidence="1">
    <location>
        <begin position="154"/>
        <end position="174"/>
    </location>
</feature>
<protein>
    <submittedName>
        <fullName evidence="3">Type II CAAX prenyl endopeptidase Rce1 family protein</fullName>
    </submittedName>
</protein>
<feature type="domain" description="CAAX prenyl protease 2/Lysostaphin resistance protein A-like" evidence="2">
    <location>
        <begin position="154"/>
        <end position="243"/>
    </location>
</feature>
<feature type="transmembrane region" description="Helical" evidence="1">
    <location>
        <begin position="87"/>
        <end position="105"/>
    </location>
</feature>
<feature type="transmembrane region" description="Helical" evidence="1">
    <location>
        <begin position="39"/>
        <end position="66"/>
    </location>
</feature>
<reference evidence="3 4" key="1">
    <citation type="submission" date="2024-08" db="EMBL/GenBank/DDBJ databases">
        <title>Two novel Cytobacillus novel species.</title>
        <authorList>
            <person name="Liu G."/>
        </authorList>
    </citation>
    <scope>NUCLEOTIDE SEQUENCE [LARGE SCALE GENOMIC DNA]</scope>
    <source>
        <strain evidence="3 4">FJAT-54145</strain>
    </source>
</reference>
<sequence>MSEKALKPMYLGESLLYFAIPSVILYFNIYYGVPYLDSIGVPLIISFPLALYGLLGLLFFASLIAYKVEGNPLTLKDLVKRFRLQALNRKMWLISIGTFILITVFEEVLKSNGKTLASIPLFAPPEILPEFIDPNKALVLPFTEFMGTPLEGNWWILLLWLVCLSCNIFGEEFWWRGLILPRQELAFGKWAWVIHGALWLLFFHAFLKWNYIVLIPTCFLIPFMAQRYKSTWMAAVIHGIGNGLLFAFIIPGIF</sequence>
<dbReference type="InterPro" id="IPR003675">
    <property type="entry name" value="Rce1/LyrA-like_dom"/>
</dbReference>
<evidence type="ECO:0000313" key="3">
    <source>
        <dbReference type="EMBL" id="MFE8701624.1"/>
    </source>
</evidence>
<keyword evidence="1" id="KW-1133">Transmembrane helix</keyword>
<feature type="transmembrane region" description="Helical" evidence="1">
    <location>
        <begin position="232"/>
        <end position="253"/>
    </location>
</feature>
<accession>A0ABW6KBM7</accession>
<dbReference type="RefSeq" id="WP_389361594.1">
    <property type="nucleotide sequence ID" value="NZ_JBIACK010000006.1"/>
</dbReference>
<evidence type="ECO:0000256" key="1">
    <source>
        <dbReference type="SAM" id="Phobius"/>
    </source>
</evidence>
<keyword evidence="1" id="KW-0812">Transmembrane</keyword>